<sequence>MNPRRSHLGVIIIVGIAAIALVASAATGAVAGRLVTSATIRNHTIQHQDLADDAVGPRIIRDGSVSGSKLGPRVRARLAKAGTPGPAGRDGAVGPAGADGVSGYQIVESTQTIPLGEVATIDCPAGKRVLAGGYASAPGVVLGNAPTPDGSGWGIRVGNAIPGDVTVQGYAICADV</sequence>
<protein>
    <recommendedName>
        <fullName evidence="3">Collagen-like protein</fullName>
    </recommendedName>
</protein>
<gene>
    <name evidence="1" type="ORF">ACFPYL_17255</name>
</gene>
<evidence type="ECO:0000313" key="1">
    <source>
        <dbReference type="EMBL" id="MFC6044841.1"/>
    </source>
</evidence>
<organism evidence="1 2">
    <name type="scientific">Nocardioides hankookensis</name>
    <dbReference type="NCBI Taxonomy" id="443157"/>
    <lineage>
        <taxon>Bacteria</taxon>
        <taxon>Bacillati</taxon>
        <taxon>Actinomycetota</taxon>
        <taxon>Actinomycetes</taxon>
        <taxon>Propionibacteriales</taxon>
        <taxon>Nocardioidaceae</taxon>
        <taxon>Nocardioides</taxon>
    </lineage>
</organism>
<accession>A0ABW1LN44</accession>
<dbReference type="RefSeq" id="WP_379156963.1">
    <property type="nucleotide sequence ID" value="NZ_JBHSRJ010000006.1"/>
</dbReference>
<keyword evidence="2" id="KW-1185">Reference proteome</keyword>
<evidence type="ECO:0000313" key="2">
    <source>
        <dbReference type="Proteomes" id="UP001596135"/>
    </source>
</evidence>
<proteinExistence type="predicted"/>
<evidence type="ECO:0008006" key="3">
    <source>
        <dbReference type="Google" id="ProtNLM"/>
    </source>
</evidence>
<dbReference type="Proteomes" id="UP001596135">
    <property type="component" value="Unassembled WGS sequence"/>
</dbReference>
<comment type="caution">
    <text evidence="1">The sequence shown here is derived from an EMBL/GenBank/DDBJ whole genome shotgun (WGS) entry which is preliminary data.</text>
</comment>
<reference evidence="2" key="1">
    <citation type="journal article" date="2019" name="Int. J. Syst. Evol. Microbiol.">
        <title>The Global Catalogue of Microorganisms (GCM) 10K type strain sequencing project: providing services to taxonomists for standard genome sequencing and annotation.</title>
        <authorList>
            <consortium name="The Broad Institute Genomics Platform"/>
            <consortium name="The Broad Institute Genome Sequencing Center for Infectious Disease"/>
            <person name="Wu L."/>
            <person name="Ma J."/>
        </authorList>
    </citation>
    <scope>NUCLEOTIDE SEQUENCE [LARGE SCALE GENOMIC DNA]</scope>
    <source>
        <strain evidence="2">CCUG 54522</strain>
    </source>
</reference>
<dbReference type="EMBL" id="JBHSRJ010000006">
    <property type="protein sequence ID" value="MFC6044841.1"/>
    <property type="molecule type" value="Genomic_DNA"/>
</dbReference>
<name>A0ABW1LN44_9ACTN</name>